<feature type="non-terminal residue" evidence="1">
    <location>
        <position position="1"/>
    </location>
</feature>
<dbReference type="AlphaFoldDB" id="A0A0F9ACS1"/>
<gene>
    <name evidence="1" type="ORF">LCGC14_2666450</name>
</gene>
<comment type="caution">
    <text evidence="1">The sequence shown here is derived from an EMBL/GenBank/DDBJ whole genome shotgun (WGS) entry which is preliminary data.</text>
</comment>
<name>A0A0F9ACS1_9ZZZZ</name>
<sequence>VRIENGYVGSYQGIKQLNVGRAGKLIHLI</sequence>
<evidence type="ECO:0000313" key="1">
    <source>
        <dbReference type="EMBL" id="KKK96070.1"/>
    </source>
</evidence>
<reference evidence="1" key="1">
    <citation type="journal article" date="2015" name="Nature">
        <title>Complex archaea that bridge the gap between prokaryotes and eukaryotes.</title>
        <authorList>
            <person name="Spang A."/>
            <person name="Saw J.H."/>
            <person name="Jorgensen S.L."/>
            <person name="Zaremba-Niedzwiedzka K."/>
            <person name="Martijn J."/>
            <person name="Lind A.E."/>
            <person name="van Eijk R."/>
            <person name="Schleper C."/>
            <person name="Guy L."/>
            <person name="Ettema T.J."/>
        </authorList>
    </citation>
    <scope>NUCLEOTIDE SEQUENCE</scope>
</reference>
<proteinExistence type="predicted"/>
<dbReference type="EMBL" id="LAZR01046639">
    <property type="protein sequence ID" value="KKK96070.1"/>
    <property type="molecule type" value="Genomic_DNA"/>
</dbReference>
<organism evidence="1">
    <name type="scientific">marine sediment metagenome</name>
    <dbReference type="NCBI Taxonomy" id="412755"/>
    <lineage>
        <taxon>unclassified sequences</taxon>
        <taxon>metagenomes</taxon>
        <taxon>ecological metagenomes</taxon>
    </lineage>
</organism>
<accession>A0A0F9ACS1</accession>
<protein>
    <submittedName>
        <fullName evidence="1">Uncharacterized protein</fullName>
    </submittedName>
</protein>